<gene>
    <name evidence="5 8" type="primary">nfuA</name>
    <name evidence="8" type="ORF">WEOB_063</name>
</gene>
<dbReference type="InterPro" id="IPR001075">
    <property type="entry name" value="NIF_FeS_clus_asmbl_NifU_C"/>
</dbReference>
<evidence type="ECO:0000256" key="1">
    <source>
        <dbReference type="ARBA" id="ARBA00022485"/>
    </source>
</evidence>
<dbReference type="Gene3D" id="2.60.300.12">
    <property type="entry name" value="HesB-like domain"/>
    <property type="match status" value="1"/>
</dbReference>
<protein>
    <recommendedName>
        <fullName evidence="5">Fe/S biogenesis protein NfuA</fullName>
    </recommendedName>
</protein>
<dbReference type="EMBL" id="LN774881">
    <property type="protein sequence ID" value="CEN32022.1"/>
    <property type="molecule type" value="Genomic_DNA"/>
</dbReference>
<dbReference type="InterPro" id="IPR035903">
    <property type="entry name" value="HesB-like_dom_sf"/>
</dbReference>
<dbReference type="GO" id="GO:0016226">
    <property type="term" value="P:iron-sulfur cluster assembly"/>
    <property type="evidence" value="ECO:0007669"/>
    <property type="project" value="UniProtKB-UniRule"/>
</dbReference>
<dbReference type="Pfam" id="PF01521">
    <property type="entry name" value="Fe-S_biosyn"/>
    <property type="match status" value="1"/>
</dbReference>
<evidence type="ECO:0000256" key="4">
    <source>
        <dbReference type="ARBA" id="ARBA00023014"/>
    </source>
</evidence>
<keyword evidence="2 5" id="KW-0479">Metal-binding</keyword>
<proteinExistence type="inferred from homology"/>
<dbReference type="STRING" id="1594731.WEOB_063"/>
<dbReference type="PANTHER" id="PTHR11178">
    <property type="entry name" value="IRON-SULFUR CLUSTER SCAFFOLD PROTEIN NFU-RELATED"/>
    <property type="match status" value="1"/>
</dbReference>
<dbReference type="InterPro" id="IPR000361">
    <property type="entry name" value="ATAP_core_dom"/>
</dbReference>
<evidence type="ECO:0000256" key="2">
    <source>
        <dbReference type="ARBA" id="ARBA00022723"/>
    </source>
</evidence>
<dbReference type="Proteomes" id="UP000242753">
    <property type="component" value="Chromosome I"/>
</dbReference>
<evidence type="ECO:0000313" key="9">
    <source>
        <dbReference type="Proteomes" id="UP000242753"/>
    </source>
</evidence>
<dbReference type="InterPro" id="IPR034904">
    <property type="entry name" value="FSCA_dom_sf"/>
</dbReference>
<comment type="function">
    <text evidence="5">Involved in iron-sulfur cluster biogenesis. Binds a 4Fe-4S cluster, can transfer this cluster to apoproteins, and thereby intervenes in the maturation of Fe/S proteins. Could also act as a scaffold/chaperone for damaged Fe/S proteins.</text>
</comment>
<keyword evidence="4 5" id="KW-0411">Iron-sulfur</keyword>
<organism evidence="8 9">
    <name type="scientific">Candidatus Westeberhardia cardiocondylae</name>
    <dbReference type="NCBI Taxonomy" id="1594731"/>
    <lineage>
        <taxon>Bacteria</taxon>
        <taxon>Pseudomonadati</taxon>
        <taxon>Pseudomonadota</taxon>
        <taxon>Gammaproteobacteria</taxon>
        <taxon>Enterobacterales</taxon>
        <taxon>Enterobacteriaceae</taxon>
        <taxon>ant endosymbionts</taxon>
        <taxon>Candidatus Westeberhardia</taxon>
    </lineage>
</organism>
<evidence type="ECO:0000259" key="6">
    <source>
        <dbReference type="Pfam" id="PF01106"/>
    </source>
</evidence>
<evidence type="ECO:0000256" key="5">
    <source>
        <dbReference type="HAMAP-Rule" id="MF_01637"/>
    </source>
</evidence>
<keyword evidence="1 5" id="KW-0004">4Fe-4S</keyword>
<name>A0A0H5BWF7_9ENTR</name>
<comment type="subunit">
    <text evidence="5">Homodimer.</text>
</comment>
<dbReference type="GO" id="GO:0051539">
    <property type="term" value="F:4 iron, 4 sulfur cluster binding"/>
    <property type="evidence" value="ECO:0007669"/>
    <property type="project" value="UniProtKB-UniRule"/>
</dbReference>
<dbReference type="AlphaFoldDB" id="A0A0H5BWF7"/>
<dbReference type="Pfam" id="PF01106">
    <property type="entry name" value="NifU"/>
    <property type="match status" value="1"/>
</dbReference>
<sequence length="208" mass="24329">MIYITNSAKKYLKKLLSKKKNNTQIKITITHPGTPYAECKLSYYLLNTKKTNEIELKFKYFSIYINKTHIPYLKNAKIDLIKKESHLQLMLKAPNIKKENKNNTKKNDNLGITPTFIKKIKTFLQTYINPKLLYHGGQVEAIKIDKNMQLIVKFSGNCNGCSMVSYTLKEGIEKTLLKFFPKLKGIKDLTKHKNKKHYSFKYKPNFKL</sequence>
<dbReference type="RefSeq" id="WP_281263927.1">
    <property type="nucleotide sequence ID" value="NZ_LN774881.1"/>
</dbReference>
<dbReference type="HAMAP" id="MF_01637">
    <property type="entry name" value="Fe_S_biogen_NfuA"/>
    <property type="match status" value="1"/>
</dbReference>
<dbReference type="SUPFAM" id="SSF89360">
    <property type="entry name" value="HesB-like domain"/>
    <property type="match status" value="1"/>
</dbReference>
<feature type="binding site" evidence="5">
    <location>
        <position position="161"/>
    </location>
    <ligand>
        <name>[4Fe-4S] cluster</name>
        <dbReference type="ChEBI" id="CHEBI:49883"/>
    </ligand>
</feature>
<evidence type="ECO:0000313" key="8">
    <source>
        <dbReference type="EMBL" id="CEN32022.1"/>
    </source>
</evidence>
<dbReference type="Gene3D" id="3.30.300.130">
    <property type="entry name" value="Fe-S cluster assembly (FSCA)"/>
    <property type="match status" value="1"/>
</dbReference>
<evidence type="ECO:0000256" key="3">
    <source>
        <dbReference type="ARBA" id="ARBA00023004"/>
    </source>
</evidence>
<dbReference type="PANTHER" id="PTHR11178:SF51">
    <property type="entry name" value="FE_S BIOGENESIS PROTEIN NFUA"/>
    <property type="match status" value="1"/>
</dbReference>
<dbReference type="GO" id="GO:0051604">
    <property type="term" value="P:protein maturation"/>
    <property type="evidence" value="ECO:0007669"/>
    <property type="project" value="UniProtKB-UniRule"/>
</dbReference>
<feature type="domain" description="Core" evidence="7">
    <location>
        <begin position="2"/>
        <end position="98"/>
    </location>
</feature>
<accession>A0A0H5BWF7</accession>
<keyword evidence="3 5" id="KW-0408">Iron</keyword>
<feature type="binding site" evidence="5">
    <location>
        <position position="158"/>
    </location>
    <ligand>
        <name>[4Fe-4S] cluster</name>
        <dbReference type="ChEBI" id="CHEBI:49883"/>
    </ligand>
</feature>
<evidence type="ECO:0000259" key="7">
    <source>
        <dbReference type="Pfam" id="PF01521"/>
    </source>
</evidence>
<dbReference type="SUPFAM" id="SSF117916">
    <property type="entry name" value="Fe-S cluster assembly (FSCA) domain-like"/>
    <property type="match status" value="1"/>
</dbReference>
<comment type="cofactor">
    <cofactor evidence="5">
        <name>[4Fe-4S] cluster</name>
        <dbReference type="ChEBI" id="CHEBI:49883"/>
    </cofactor>
    <text evidence="5">Binds 1 [4Fe-4S] cluster per subunit. The cluster is presumably bound at the interface of two monomers.</text>
</comment>
<dbReference type="InterPro" id="IPR017726">
    <property type="entry name" value="Fe/S_biogenesis_protein_NfuA"/>
</dbReference>
<dbReference type="KEGG" id="wca:WEOB_063"/>
<keyword evidence="9" id="KW-1185">Reference proteome</keyword>
<dbReference type="GO" id="GO:0005506">
    <property type="term" value="F:iron ion binding"/>
    <property type="evidence" value="ECO:0007669"/>
    <property type="project" value="InterPro"/>
</dbReference>
<reference evidence="9" key="1">
    <citation type="submission" date="2015-01" db="EMBL/GenBank/DDBJ databases">
        <authorList>
            <person name="Manzano-Marin A."/>
            <person name="Manzano-Marin A."/>
        </authorList>
    </citation>
    <scope>NUCLEOTIDE SEQUENCE [LARGE SCALE GENOMIC DNA]</scope>
    <source>
        <strain evidence="9">obscurior</strain>
    </source>
</reference>
<comment type="similarity">
    <text evidence="5">Belongs to the NfuA family.</text>
</comment>
<feature type="domain" description="NIF system FeS cluster assembly NifU C-terminal" evidence="6">
    <location>
        <begin position="120"/>
        <end position="185"/>
    </location>
</feature>